<gene>
    <name evidence="1" type="ORF">P691DRAFT_689429</name>
</gene>
<feature type="non-terminal residue" evidence="1">
    <location>
        <position position="167"/>
    </location>
</feature>
<dbReference type="EMBL" id="MU153233">
    <property type="protein sequence ID" value="KAF9439867.1"/>
    <property type="molecule type" value="Genomic_DNA"/>
</dbReference>
<organism evidence="1 2">
    <name type="scientific">Macrolepiota fuliginosa MF-IS2</name>
    <dbReference type="NCBI Taxonomy" id="1400762"/>
    <lineage>
        <taxon>Eukaryota</taxon>
        <taxon>Fungi</taxon>
        <taxon>Dikarya</taxon>
        <taxon>Basidiomycota</taxon>
        <taxon>Agaricomycotina</taxon>
        <taxon>Agaricomycetes</taxon>
        <taxon>Agaricomycetidae</taxon>
        <taxon>Agaricales</taxon>
        <taxon>Agaricineae</taxon>
        <taxon>Agaricaceae</taxon>
        <taxon>Macrolepiota</taxon>
    </lineage>
</organism>
<reference evidence="1" key="1">
    <citation type="submission" date="2020-11" db="EMBL/GenBank/DDBJ databases">
        <authorList>
            <consortium name="DOE Joint Genome Institute"/>
            <person name="Ahrendt S."/>
            <person name="Riley R."/>
            <person name="Andreopoulos W."/>
            <person name="Labutti K."/>
            <person name="Pangilinan J."/>
            <person name="Ruiz-Duenas F.J."/>
            <person name="Barrasa J.M."/>
            <person name="Sanchez-Garcia M."/>
            <person name="Camarero S."/>
            <person name="Miyauchi S."/>
            <person name="Serrano A."/>
            <person name="Linde D."/>
            <person name="Babiker R."/>
            <person name="Drula E."/>
            <person name="Ayuso-Fernandez I."/>
            <person name="Pacheco R."/>
            <person name="Padilla G."/>
            <person name="Ferreira P."/>
            <person name="Barriuso J."/>
            <person name="Kellner H."/>
            <person name="Castanera R."/>
            <person name="Alfaro M."/>
            <person name="Ramirez L."/>
            <person name="Pisabarro A.G."/>
            <person name="Kuo A."/>
            <person name="Tritt A."/>
            <person name="Lipzen A."/>
            <person name="He G."/>
            <person name="Yan M."/>
            <person name="Ng V."/>
            <person name="Cullen D."/>
            <person name="Martin F."/>
            <person name="Rosso M.-N."/>
            <person name="Henrissat B."/>
            <person name="Hibbett D."/>
            <person name="Martinez A.T."/>
            <person name="Grigoriev I.V."/>
        </authorList>
    </citation>
    <scope>NUCLEOTIDE SEQUENCE</scope>
    <source>
        <strain evidence="1">MF-IS2</strain>
    </source>
</reference>
<protein>
    <submittedName>
        <fullName evidence="1">Uncharacterized protein</fullName>
    </submittedName>
</protein>
<accession>A0A9P6BUX1</accession>
<name>A0A9P6BUX1_9AGAR</name>
<dbReference type="Proteomes" id="UP000807342">
    <property type="component" value="Unassembled WGS sequence"/>
</dbReference>
<comment type="caution">
    <text evidence="1">The sequence shown here is derived from an EMBL/GenBank/DDBJ whole genome shotgun (WGS) entry which is preliminary data.</text>
</comment>
<proteinExistence type="predicted"/>
<dbReference type="AlphaFoldDB" id="A0A9P6BUX1"/>
<evidence type="ECO:0000313" key="2">
    <source>
        <dbReference type="Proteomes" id="UP000807342"/>
    </source>
</evidence>
<evidence type="ECO:0000313" key="1">
    <source>
        <dbReference type="EMBL" id="KAF9439867.1"/>
    </source>
</evidence>
<keyword evidence="2" id="KW-1185">Reference proteome</keyword>
<sequence length="167" mass="18664">MTEPIPSTEVGTQLQHSIIPSDYIVHWHFVWNSPKAEFATVWIDLLDSQQGTRASQLISCRFFLNEAEVLIKGAKAHTSMPQCQQHWHWGHSTEVCCHLAICCPICTGPHSKASHRQLMGCCRGNPKATPPIPPTPVDTPCPHIHSCINCGNKHAADNHCCPYWQHC</sequence>